<dbReference type="InterPro" id="IPR001478">
    <property type="entry name" value="PDZ"/>
</dbReference>
<comment type="caution">
    <text evidence="2">The sequence shown here is derived from an EMBL/GenBank/DDBJ whole genome shotgun (WGS) entry which is preliminary data.</text>
</comment>
<dbReference type="Gene3D" id="2.30.42.10">
    <property type="match status" value="2"/>
</dbReference>
<evidence type="ECO:0000313" key="2">
    <source>
        <dbReference type="EMBL" id="CAE7258536.1"/>
    </source>
</evidence>
<dbReference type="OrthoDB" id="2187496at2759"/>
<dbReference type="EMBL" id="CAJNDS010001413">
    <property type="protein sequence ID" value="CAE7258536.1"/>
    <property type="molecule type" value="Genomic_DNA"/>
</dbReference>
<accession>A0A812M5M2</accession>
<evidence type="ECO:0000313" key="3">
    <source>
        <dbReference type="Proteomes" id="UP000604046"/>
    </source>
</evidence>
<dbReference type="SUPFAM" id="SSF50156">
    <property type="entry name" value="PDZ domain-like"/>
    <property type="match status" value="2"/>
</dbReference>
<organism evidence="2 3">
    <name type="scientific">Symbiodinium natans</name>
    <dbReference type="NCBI Taxonomy" id="878477"/>
    <lineage>
        <taxon>Eukaryota</taxon>
        <taxon>Sar</taxon>
        <taxon>Alveolata</taxon>
        <taxon>Dinophyceae</taxon>
        <taxon>Suessiales</taxon>
        <taxon>Symbiodiniaceae</taxon>
        <taxon>Symbiodinium</taxon>
    </lineage>
</organism>
<dbReference type="PROSITE" id="PS50106">
    <property type="entry name" value="PDZ"/>
    <property type="match status" value="1"/>
</dbReference>
<protein>
    <submittedName>
        <fullName evidence="2">PrfA protein</fullName>
    </submittedName>
</protein>
<evidence type="ECO:0000259" key="1">
    <source>
        <dbReference type="PROSITE" id="PS50106"/>
    </source>
</evidence>
<feature type="domain" description="PDZ" evidence="1">
    <location>
        <begin position="332"/>
        <end position="404"/>
    </location>
</feature>
<keyword evidence="3" id="KW-1185">Reference proteome</keyword>
<proteinExistence type="predicted"/>
<dbReference type="SMART" id="SM00228">
    <property type="entry name" value="PDZ"/>
    <property type="match status" value="2"/>
</dbReference>
<gene>
    <name evidence="2" type="primary">prfA</name>
    <name evidence="2" type="ORF">SNAT2548_LOCUS13455</name>
</gene>
<reference evidence="2" key="1">
    <citation type="submission" date="2021-02" db="EMBL/GenBank/DDBJ databases">
        <authorList>
            <person name="Dougan E. K."/>
            <person name="Rhodes N."/>
            <person name="Thang M."/>
            <person name="Chan C."/>
        </authorList>
    </citation>
    <scope>NUCLEOTIDE SEQUENCE</scope>
</reference>
<dbReference type="InterPro" id="IPR036034">
    <property type="entry name" value="PDZ_sf"/>
</dbReference>
<dbReference type="AlphaFoldDB" id="A0A812M5M2"/>
<name>A0A812M5M2_9DINO</name>
<sequence length="411" mass="44739">MRAIWGCRNRQVLLTFWHRSRWASSAPWQARLLELTQKVPDDVFPSAKVASALESARAFRRAKDAKHELEKQRQTDLSSQDALGDEELAALYDSELQAADDLLDAQGTVLEQELLFFHRSAADGRLDHHDSAAADGRDALLELTPGVGGQESSCSNCMRNVLRCTCCVNEAPPEEVVTAVAAPDTREEETMELKAAFAPGVVKEQEKTEAVESNNLAGMAVTEEAPQIRVVAPVPEKPPAQTASTPAASQREYIVKVRKENGKLGGKLDTSQEDCCVFKSVDSGGVLDKTGVRLYDRLVKVNGKSQQSSELARLVVSDSELELTVERPGAQDVVLNKAGKKVGLRLHSDDTCLGLIVKEVTGGVAADMPKGTFQPKDRIVEVDGKSMSPTDMLKHISENDTVTLKVCSYKL</sequence>
<dbReference type="Proteomes" id="UP000604046">
    <property type="component" value="Unassembled WGS sequence"/>
</dbReference>